<feature type="transmembrane region" description="Helical" evidence="6">
    <location>
        <begin position="7"/>
        <end position="29"/>
    </location>
</feature>
<dbReference type="Proteomes" id="UP000831880">
    <property type="component" value="Chromosome"/>
</dbReference>
<feature type="domain" description="Peptide methionine sulphoxide reductase MsrA" evidence="7">
    <location>
        <begin position="51"/>
        <end position="201"/>
    </location>
</feature>
<dbReference type="InterPro" id="IPR002569">
    <property type="entry name" value="Met_Sox_Rdtase_MsrA_dom"/>
</dbReference>
<dbReference type="Pfam" id="PF01625">
    <property type="entry name" value="PMSR"/>
    <property type="match status" value="1"/>
</dbReference>
<evidence type="ECO:0000256" key="1">
    <source>
        <dbReference type="ARBA" id="ARBA00005591"/>
    </source>
</evidence>
<proteinExistence type="inferred from homology"/>
<evidence type="ECO:0000256" key="3">
    <source>
        <dbReference type="ARBA" id="ARBA00047806"/>
    </source>
</evidence>
<comment type="catalytic activity">
    <reaction evidence="4 5">
        <text>[thioredoxin]-disulfide + L-methionine + H2O = L-methionine (S)-S-oxide + [thioredoxin]-dithiol</text>
        <dbReference type="Rhea" id="RHEA:19993"/>
        <dbReference type="Rhea" id="RHEA-COMP:10698"/>
        <dbReference type="Rhea" id="RHEA-COMP:10700"/>
        <dbReference type="ChEBI" id="CHEBI:15377"/>
        <dbReference type="ChEBI" id="CHEBI:29950"/>
        <dbReference type="ChEBI" id="CHEBI:50058"/>
        <dbReference type="ChEBI" id="CHEBI:57844"/>
        <dbReference type="ChEBI" id="CHEBI:58772"/>
        <dbReference type="EC" id="1.8.4.11"/>
    </reaction>
</comment>
<feature type="active site" evidence="5">
    <location>
        <position position="57"/>
    </location>
</feature>
<dbReference type="HAMAP" id="MF_01401">
    <property type="entry name" value="MsrA"/>
    <property type="match status" value="1"/>
</dbReference>
<dbReference type="EC" id="1.8.4.11" evidence="5"/>
<sequence length="231" mass="26658">MSKRIKWFVIAGILVIAGVLVIPEAYSYLTKRNYESEMVSAEDIPDDYKVATFAGGCFWCMEPPFERLKGVKEVVSGYTGGETESPTYEEVSAGGTGHIEAVQVYFDPDVITYEQVLDVFWRQINPTDDGGQFVDRGYQYTTAIFYNSEKQQKLAKQSKQQMADSGRFEGEIVTPISPAEEFYRAEEYHQDYYKKNELRYKFYRGNSGRDDYLEETWGEDRMLDLPKKESQ</sequence>
<evidence type="ECO:0000256" key="6">
    <source>
        <dbReference type="SAM" id="Phobius"/>
    </source>
</evidence>
<evidence type="ECO:0000259" key="7">
    <source>
        <dbReference type="Pfam" id="PF01625"/>
    </source>
</evidence>
<dbReference type="RefSeq" id="WP_244752168.1">
    <property type="nucleotide sequence ID" value="NZ_CP095074.1"/>
</dbReference>
<comment type="function">
    <text evidence="5">Has an important function as a repair enzyme for proteins that have been inactivated by oxidation. Catalyzes the reversible oxidation-reduction of methionine sulfoxide in proteins to methionine.</text>
</comment>
<evidence type="ECO:0000313" key="8">
    <source>
        <dbReference type="EMBL" id="UOQ92560.1"/>
    </source>
</evidence>
<protein>
    <recommendedName>
        <fullName evidence="5">Peptide methionine sulfoxide reductase MsrA</fullName>
        <shortName evidence="5">Protein-methionine-S-oxide reductase</shortName>
        <ecNumber evidence="5">1.8.4.11</ecNumber>
    </recommendedName>
    <alternativeName>
        <fullName evidence="5">Peptide-methionine (S)-S-oxide reductase</fullName>
        <shortName evidence="5">Peptide Met(O) reductase</shortName>
    </alternativeName>
</protein>
<evidence type="ECO:0000256" key="2">
    <source>
        <dbReference type="ARBA" id="ARBA00023002"/>
    </source>
</evidence>
<comment type="catalytic activity">
    <reaction evidence="3 5">
        <text>L-methionyl-[protein] + [thioredoxin]-disulfide + H2O = L-methionyl-(S)-S-oxide-[protein] + [thioredoxin]-dithiol</text>
        <dbReference type="Rhea" id="RHEA:14217"/>
        <dbReference type="Rhea" id="RHEA-COMP:10698"/>
        <dbReference type="Rhea" id="RHEA-COMP:10700"/>
        <dbReference type="Rhea" id="RHEA-COMP:12313"/>
        <dbReference type="Rhea" id="RHEA-COMP:12315"/>
        <dbReference type="ChEBI" id="CHEBI:15377"/>
        <dbReference type="ChEBI" id="CHEBI:16044"/>
        <dbReference type="ChEBI" id="CHEBI:29950"/>
        <dbReference type="ChEBI" id="CHEBI:44120"/>
        <dbReference type="ChEBI" id="CHEBI:50058"/>
        <dbReference type="EC" id="1.8.4.11"/>
    </reaction>
</comment>
<evidence type="ECO:0000313" key="9">
    <source>
        <dbReference type="Proteomes" id="UP000831880"/>
    </source>
</evidence>
<comment type="similarity">
    <text evidence="1 5">Belongs to the MsrA Met sulfoxide reductase family.</text>
</comment>
<keyword evidence="2 5" id="KW-0560">Oxidoreductase</keyword>
<dbReference type="SUPFAM" id="SSF55068">
    <property type="entry name" value="Peptide methionine sulfoxide reductase"/>
    <property type="match status" value="1"/>
</dbReference>
<organism evidence="8 9">
    <name type="scientific">Halobacillus shinanisalinarum</name>
    <dbReference type="NCBI Taxonomy" id="2932258"/>
    <lineage>
        <taxon>Bacteria</taxon>
        <taxon>Bacillati</taxon>
        <taxon>Bacillota</taxon>
        <taxon>Bacilli</taxon>
        <taxon>Bacillales</taxon>
        <taxon>Bacillaceae</taxon>
        <taxon>Halobacillus</taxon>
    </lineage>
</organism>
<dbReference type="PANTHER" id="PTHR43774:SF1">
    <property type="entry name" value="PEPTIDE METHIONINE SULFOXIDE REDUCTASE MSRA 2"/>
    <property type="match status" value="1"/>
</dbReference>
<dbReference type="NCBIfam" id="TIGR00401">
    <property type="entry name" value="msrA"/>
    <property type="match status" value="1"/>
</dbReference>
<keyword evidence="6" id="KW-0472">Membrane</keyword>
<accession>A0ABY4GWK8</accession>
<evidence type="ECO:0000256" key="5">
    <source>
        <dbReference type="HAMAP-Rule" id="MF_01401"/>
    </source>
</evidence>
<dbReference type="GO" id="GO:0008113">
    <property type="term" value="F:peptide-methionine (S)-S-oxide reductase activity"/>
    <property type="evidence" value="ECO:0007669"/>
    <property type="project" value="UniProtKB-EC"/>
</dbReference>
<keyword evidence="6" id="KW-0812">Transmembrane</keyword>
<dbReference type="Gene3D" id="3.30.1060.10">
    <property type="entry name" value="Peptide methionine sulphoxide reductase MsrA"/>
    <property type="match status" value="1"/>
</dbReference>
<evidence type="ECO:0000256" key="4">
    <source>
        <dbReference type="ARBA" id="ARBA00048782"/>
    </source>
</evidence>
<dbReference type="PANTHER" id="PTHR43774">
    <property type="entry name" value="PEPTIDE METHIONINE SULFOXIDE REDUCTASE"/>
    <property type="match status" value="1"/>
</dbReference>
<keyword evidence="9" id="KW-1185">Reference proteome</keyword>
<keyword evidence="6" id="KW-1133">Transmembrane helix</keyword>
<reference evidence="8 9" key="1">
    <citation type="submission" date="2022-04" db="EMBL/GenBank/DDBJ databases">
        <title>Halobacillus sp. isolated from saltern.</title>
        <authorList>
            <person name="Won M."/>
            <person name="Lee C.-M."/>
            <person name="Woen H.-Y."/>
            <person name="Kwon S.-W."/>
        </authorList>
    </citation>
    <scope>NUCLEOTIDE SEQUENCE [LARGE SCALE GENOMIC DNA]</scope>
    <source>
        <strain evidence="8 9">SSTM10-2</strain>
    </source>
</reference>
<dbReference type="InterPro" id="IPR036509">
    <property type="entry name" value="Met_Sox_Rdtase_MsrA_sf"/>
</dbReference>
<gene>
    <name evidence="5 8" type="primary">msrA</name>
    <name evidence="8" type="ORF">MUO14_19235</name>
</gene>
<name>A0ABY4GWK8_9BACI</name>
<dbReference type="EMBL" id="CP095074">
    <property type="protein sequence ID" value="UOQ92560.1"/>
    <property type="molecule type" value="Genomic_DNA"/>
</dbReference>